<keyword evidence="2" id="KW-1185">Reference proteome</keyword>
<dbReference type="AlphaFoldDB" id="A0A8K0ELP7"/>
<name>A0A8K0ELP7_BRALA</name>
<dbReference type="EMBL" id="OV696688">
    <property type="protein sequence ID" value="CAH1256462.1"/>
    <property type="molecule type" value="Genomic_DNA"/>
</dbReference>
<evidence type="ECO:0000313" key="1">
    <source>
        <dbReference type="EMBL" id="CAH1256462.1"/>
    </source>
</evidence>
<sequence length="67" mass="7147">MVPVLSEAQLKRLEDHKYSVSGVSVTERVLQVRTRGGGAQVLGVRRVRHRAGSAGAYPGAYGVVQVS</sequence>
<protein>
    <submittedName>
        <fullName evidence="1">Hypp1663 protein</fullName>
    </submittedName>
</protein>
<gene>
    <name evidence="1" type="primary">Hypp1663</name>
    <name evidence="1" type="ORF">BLAG_LOCUS14774</name>
</gene>
<evidence type="ECO:0000313" key="2">
    <source>
        <dbReference type="Proteomes" id="UP000838412"/>
    </source>
</evidence>
<reference evidence="1" key="1">
    <citation type="submission" date="2022-01" db="EMBL/GenBank/DDBJ databases">
        <authorList>
            <person name="Braso-Vives M."/>
        </authorList>
    </citation>
    <scope>NUCLEOTIDE SEQUENCE</scope>
</reference>
<proteinExistence type="predicted"/>
<organism evidence="1 2">
    <name type="scientific">Branchiostoma lanceolatum</name>
    <name type="common">Common lancelet</name>
    <name type="synonym">Amphioxus lanceolatum</name>
    <dbReference type="NCBI Taxonomy" id="7740"/>
    <lineage>
        <taxon>Eukaryota</taxon>
        <taxon>Metazoa</taxon>
        <taxon>Chordata</taxon>
        <taxon>Cephalochordata</taxon>
        <taxon>Leptocardii</taxon>
        <taxon>Amphioxiformes</taxon>
        <taxon>Branchiostomatidae</taxon>
        <taxon>Branchiostoma</taxon>
    </lineage>
</organism>
<dbReference type="Proteomes" id="UP000838412">
    <property type="component" value="Chromosome 3"/>
</dbReference>
<accession>A0A8K0ELP7</accession>